<dbReference type="NCBIfam" id="TIGR01409">
    <property type="entry name" value="TAT_signal_seq"/>
    <property type="match status" value="1"/>
</dbReference>
<dbReference type="PROSITE" id="PS51257">
    <property type="entry name" value="PROKAR_LIPOPROTEIN"/>
    <property type="match status" value="1"/>
</dbReference>
<dbReference type="EMBL" id="AGXC01000001">
    <property type="protein sequence ID" value="EMZ42582.1"/>
    <property type="molecule type" value="Genomic_DNA"/>
</dbReference>
<evidence type="ECO:0000313" key="1">
    <source>
        <dbReference type="EMBL" id="EMZ42582.1"/>
    </source>
</evidence>
<dbReference type="RefSeq" id="WP_002562915.1">
    <property type="nucleotide sequence ID" value="NZ_KB822533.1"/>
</dbReference>
<dbReference type="PATRIC" id="fig|997872.3.peg.143"/>
<evidence type="ECO:0000313" key="2">
    <source>
        <dbReference type="Proteomes" id="UP000012651"/>
    </source>
</evidence>
<organism evidence="1 2">
    <name type="scientific">Atopobium minutum 10063974</name>
    <dbReference type="NCBI Taxonomy" id="997872"/>
    <lineage>
        <taxon>Bacteria</taxon>
        <taxon>Bacillati</taxon>
        <taxon>Actinomycetota</taxon>
        <taxon>Coriobacteriia</taxon>
        <taxon>Coriobacteriales</taxon>
        <taxon>Atopobiaceae</taxon>
        <taxon>Atopobium</taxon>
    </lineage>
</organism>
<dbReference type="AlphaFoldDB" id="N2BLF7"/>
<dbReference type="InterPro" id="IPR006311">
    <property type="entry name" value="TAT_signal"/>
</dbReference>
<gene>
    <name evidence="1" type="ORF">HMPREF1091_00140</name>
</gene>
<proteinExistence type="predicted"/>
<comment type="caution">
    <text evidence="1">The sequence shown here is derived from an EMBL/GenBank/DDBJ whole genome shotgun (WGS) entry which is preliminary data.</text>
</comment>
<accession>N2BLF7</accession>
<dbReference type="OrthoDB" id="3177279at2"/>
<dbReference type="HOGENOM" id="CLU_679067_0_0_11"/>
<keyword evidence="2" id="KW-1185">Reference proteome</keyword>
<protein>
    <submittedName>
        <fullName evidence="1">Tat (Twin-arginine translocation) pathway signal sequence</fullName>
    </submittedName>
</protein>
<reference evidence="1 2" key="1">
    <citation type="submission" date="2013-03" db="EMBL/GenBank/DDBJ databases">
        <title>The Genome Sequence of Atopobium minutum 10063974.</title>
        <authorList>
            <consortium name="The Broad Institute Genome Sequencing Platform"/>
            <person name="Earl A."/>
            <person name="Ward D."/>
            <person name="Feldgarden M."/>
            <person name="Gevers D."/>
            <person name="Lambert T."/>
            <person name="Marvaud J.-C."/>
            <person name="Courvalin P."/>
            <person name="Walker B."/>
            <person name="Young S.K."/>
            <person name="Zeng Q."/>
            <person name="Gargeya S."/>
            <person name="Fitzgerald M."/>
            <person name="Haas B."/>
            <person name="Abouelleil A."/>
            <person name="Alvarado L."/>
            <person name="Arachchi H.M."/>
            <person name="Berlin A.M."/>
            <person name="Chapman S.B."/>
            <person name="Dewar J."/>
            <person name="Goldberg J."/>
            <person name="Griggs A."/>
            <person name="Gujja S."/>
            <person name="Hansen M."/>
            <person name="Howarth C."/>
            <person name="Imamovic A."/>
            <person name="Larimer J."/>
            <person name="McCowan C."/>
            <person name="Murphy C."/>
            <person name="Neiman D."/>
            <person name="Pearson M."/>
            <person name="Priest M."/>
            <person name="Roberts A."/>
            <person name="Saif S."/>
            <person name="Shea T."/>
            <person name="Sisk P."/>
            <person name="Sykes S."/>
            <person name="Wortman J."/>
            <person name="Nusbaum C."/>
            <person name="Birren B."/>
        </authorList>
    </citation>
    <scope>NUCLEOTIDE SEQUENCE [LARGE SCALE GENOMIC DNA]</scope>
    <source>
        <strain evidence="1 2">10063974</strain>
    </source>
</reference>
<name>N2BLF7_9ACTN</name>
<sequence length="405" mass="42756">MTKKYAGITRRSFLKGTATAGVVAVSLNTLVGCKHPADDTNKAPTVLDDNAATSILDEYKEVDLPYAQSGSWSLPLGTVIHTGEGSWLPVMATGDTATQPIKGSVFSTASGNLSDVVPKCITTDGSGWVVYDVACSDSAYAWVELNLITRAWVLYASKLEGGAFAGSASKLWEADDSYDPPQMAVSGTKVFWQVIPSASGKHSAENSNGYLWNLGDSQATSVVESAGRFGMAPSVSGSTITLVPRVSSKQGVLYGVTTYDLSNDLSSQVDQLILPVGVKPFYATRIGDTFVISIEANYNSGGLLGKMGTYIGNNSNGFIALSREPAAVVSGTEAGVYFIKSKASYFVVDTAAKTYAILPANDRALDYGEYPARDGVTNEFVTYSTIKNKGTGYPSVVIVRSFALS</sequence>
<dbReference type="Proteomes" id="UP000012651">
    <property type="component" value="Unassembled WGS sequence"/>
</dbReference>
<dbReference type="InterPro" id="IPR019546">
    <property type="entry name" value="TAT_signal_bac_arc"/>
</dbReference>
<dbReference type="PROSITE" id="PS51318">
    <property type="entry name" value="TAT"/>
    <property type="match status" value="1"/>
</dbReference>